<dbReference type="RefSeq" id="WP_117318435.1">
    <property type="nucleotide sequence ID" value="NZ_CP031769.1"/>
</dbReference>
<dbReference type="KEGG" id="salm:D0Y50_18790"/>
<name>A0A346NRR4_9ALTE</name>
<reference evidence="8 9" key="1">
    <citation type="submission" date="2018-08" db="EMBL/GenBank/DDBJ databases">
        <title>Salinimonas sediminis sp. nov., a piezophilic bacterium isolated from a deep-sea sediment sample from the New Britain Trench.</title>
        <authorList>
            <person name="Cao J."/>
        </authorList>
    </citation>
    <scope>NUCLEOTIDE SEQUENCE [LARGE SCALE GENOMIC DNA]</scope>
    <source>
        <strain evidence="8 9">N102</strain>
    </source>
</reference>
<evidence type="ECO:0000256" key="1">
    <source>
        <dbReference type="ARBA" id="ARBA00009477"/>
    </source>
</evidence>
<dbReference type="Gene3D" id="2.40.50.100">
    <property type="match status" value="1"/>
</dbReference>
<dbReference type="OrthoDB" id="9811754at2"/>
<sequence length="286" mass="32209">MGTVIRIIITLLVVGLAVLAGRWVWDHYLYSPWTRDGRVRADITVIAPDVAGWVTNLAVKNNQQVRKNDVLFSIDDARYQGAVAEQQAAIEHKQQVWELARHEYERRRGQEGDQAVDPEQLESRRINAEVAKADYNQAVAKLHMLELSLRRTRIKAPHTGSVVNLDLREGNYVKQGSPVLAIVKSDSYYVTGYFEETKLPLVHIGQRATIKLMSSEKNITGRVVSIGQAIADTSIGHNEQLLPQIQQTFNWVRLAQRIPVDIELDPVPKDIRLVAGSTVSVHLNKE</sequence>
<dbReference type="GO" id="GO:0022857">
    <property type="term" value="F:transmembrane transporter activity"/>
    <property type="evidence" value="ECO:0007669"/>
    <property type="project" value="InterPro"/>
</dbReference>
<evidence type="ECO:0000256" key="3">
    <source>
        <dbReference type="ARBA" id="ARBA00022989"/>
    </source>
</evidence>
<comment type="similarity">
    <text evidence="1">Belongs to the membrane fusion protein (MFP) (TC 8.A.1) family.</text>
</comment>
<dbReference type="Pfam" id="PF25917">
    <property type="entry name" value="BSH_RND"/>
    <property type="match status" value="1"/>
</dbReference>
<dbReference type="NCBIfam" id="TIGR01730">
    <property type="entry name" value="RND_mfp"/>
    <property type="match status" value="1"/>
</dbReference>
<dbReference type="InterPro" id="IPR058634">
    <property type="entry name" value="AaeA-lik-b-barrel"/>
</dbReference>
<evidence type="ECO:0000259" key="6">
    <source>
        <dbReference type="Pfam" id="PF25917"/>
    </source>
</evidence>
<dbReference type="InterPro" id="IPR058625">
    <property type="entry name" value="MdtA-like_BSH"/>
</dbReference>
<evidence type="ECO:0000259" key="7">
    <source>
        <dbReference type="Pfam" id="PF25963"/>
    </source>
</evidence>
<feature type="transmembrane region" description="Helical" evidence="5">
    <location>
        <begin position="7"/>
        <end position="25"/>
    </location>
</feature>
<dbReference type="PANTHER" id="PTHR30367">
    <property type="entry name" value="P-HYDROXYBENZOIC ACID EFFLUX PUMP SUBUNIT AAEA-RELATED"/>
    <property type="match status" value="1"/>
</dbReference>
<proteinExistence type="inferred from homology"/>
<dbReference type="EMBL" id="CP031769">
    <property type="protein sequence ID" value="AXR08221.1"/>
    <property type="molecule type" value="Genomic_DNA"/>
</dbReference>
<feature type="domain" description="Multidrug resistance protein MdtA-like barrel-sandwich hybrid" evidence="6">
    <location>
        <begin position="46"/>
        <end position="183"/>
    </location>
</feature>
<keyword evidence="3 5" id="KW-1133">Transmembrane helix</keyword>
<gene>
    <name evidence="8" type="ORF">D0Y50_18790</name>
</gene>
<keyword evidence="4 5" id="KW-0472">Membrane</keyword>
<dbReference type="SUPFAM" id="SSF111369">
    <property type="entry name" value="HlyD-like secretion proteins"/>
    <property type="match status" value="1"/>
</dbReference>
<organism evidence="8 9">
    <name type="scientific">Salinimonas sediminis</name>
    <dbReference type="NCBI Taxonomy" id="2303538"/>
    <lineage>
        <taxon>Bacteria</taxon>
        <taxon>Pseudomonadati</taxon>
        <taxon>Pseudomonadota</taxon>
        <taxon>Gammaproteobacteria</taxon>
        <taxon>Alteromonadales</taxon>
        <taxon>Alteromonadaceae</taxon>
        <taxon>Alteromonas/Salinimonas group</taxon>
        <taxon>Salinimonas</taxon>
    </lineage>
</organism>
<evidence type="ECO:0000313" key="8">
    <source>
        <dbReference type="EMBL" id="AXR08221.1"/>
    </source>
</evidence>
<dbReference type="Proteomes" id="UP000262073">
    <property type="component" value="Chromosome"/>
</dbReference>
<dbReference type="PANTHER" id="PTHR30367:SF12">
    <property type="entry name" value="P-HYDROXYBENZOIC ACID EFFLUX PUMP SUBUNIT AAEA"/>
    <property type="match status" value="1"/>
</dbReference>
<dbReference type="GO" id="GO:0016020">
    <property type="term" value="C:membrane"/>
    <property type="evidence" value="ECO:0007669"/>
    <property type="project" value="InterPro"/>
</dbReference>
<dbReference type="InterPro" id="IPR006143">
    <property type="entry name" value="RND_pump_MFP"/>
</dbReference>
<feature type="domain" description="p-hydroxybenzoic acid efflux pump subunit AaeA-like beta-barrel" evidence="7">
    <location>
        <begin position="187"/>
        <end position="283"/>
    </location>
</feature>
<keyword evidence="2 5" id="KW-0812">Transmembrane</keyword>
<evidence type="ECO:0000256" key="4">
    <source>
        <dbReference type="ARBA" id="ARBA00023136"/>
    </source>
</evidence>
<protein>
    <submittedName>
        <fullName evidence="8">HlyD family secretion protein</fullName>
    </submittedName>
</protein>
<evidence type="ECO:0000256" key="2">
    <source>
        <dbReference type="ARBA" id="ARBA00022692"/>
    </source>
</evidence>
<accession>A0A346NRR4</accession>
<dbReference type="AlphaFoldDB" id="A0A346NRR4"/>
<dbReference type="Gene3D" id="2.40.30.170">
    <property type="match status" value="1"/>
</dbReference>
<evidence type="ECO:0000256" key="5">
    <source>
        <dbReference type="SAM" id="Phobius"/>
    </source>
</evidence>
<dbReference type="Pfam" id="PF25963">
    <property type="entry name" value="Beta-barrel_AAEA"/>
    <property type="match status" value="1"/>
</dbReference>
<keyword evidence="9" id="KW-1185">Reference proteome</keyword>
<evidence type="ECO:0000313" key="9">
    <source>
        <dbReference type="Proteomes" id="UP000262073"/>
    </source>
</evidence>
<dbReference type="InterPro" id="IPR050393">
    <property type="entry name" value="MFP_Efflux_Pump"/>
</dbReference>